<gene>
    <name evidence="1" type="ORF">SMRZ_LOCUS7123</name>
</gene>
<evidence type="ECO:0000313" key="1">
    <source>
        <dbReference type="EMBL" id="VDO74826.1"/>
    </source>
</evidence>
<proteinExistence type="predicted"/>
<protein>
    <recommendedName>
        <fullName evidence="3">Reverse transcriptase domain-containing protein</fullName>
    </recommendedName>
</protein>
<accession>A0A3P7XL90</accession>
<organism evidence="1 2">
    <name type="scientific">Schistosoma margrebowiei</name>
    <dbReference type="NCBI Taxonomy" id="48269"/>
    <lineage>
        <taxon>Eukaryota</taxon>
        <taxon>Metazoa</taxon>
        <taxon>Spiralia</taxon>
        <taxon>Lophotrochozoa</taxon>
        <taxon>Platyhelminthes</taxon>
        <taxon>Trematoda</taxon>
        <taxon>Digenea</taxon>
        <taxon>Strigeidida</taxon>
        <taxon>Schistosomatoidea</taxon>
        <taxon>Schistosomatidae</taxon>
        <taxon>Schistosoma</taxon>
    </lineage>
</organism>
<name>A0A3P7XL90_9TREM</name>
<evidence type="ECO:0008006" key="3">
    <source>
        <dbReference type="Google" id="ProtNLM"/>
    </source>
</evidence>
<dbReference type="EMBL" id="UZAI01002807">
    <property type="protein sequence ID" value="VDO74826.1"/>
    <property type="molecule type" value="Genomic_DNA"/>
</dbReference>
<dbReference type="Proteomes" id="UP000277204">
    <property type="component" value="Unassembled WGS sequence"/>
</dbReference>
<evidence type="ECO:0000313" key="2">
    <source>
        <dbReference type="Proteomes" id="UP000277204"/>
    </source>
</evidence>
<keyword evidence="2" id="KW-1185">Reference proteome</keyword>
<sequence>MNNRLNGTRHYTLTSLIMRRHLTVWKLLRHYGVPEKIINIIRYSYKGQLTDAFQVRTGVRQGCLLSLFLFLPVVGWIMKTSTSEGKHRIKWTGWMNLDDLDLAGDLTLLTHTNQQMQMETTTAAAASISVGLNITKGTSRSSNTTQRTLT</sequence>
<dbReference type="PANTHER" id="PTHR47027">
    <property type="entry name" value="REVERSE TRANSCRIPTASE DOMAIN-CONTAINING PROTEIN"/>
    <property type="match status" value="1"/>
</dbReference>
<reference evidence="1 2" key="1">
    <citation type="submission" date="2018-11" db="EMBL/GenBank/DDBJ databases">
        <authorList>
            <consortium name="Pathogen Informatics"/>
        </authorList>
    </citation>
    <scope>NUCLEOTIDE SEQUENCE [LARGE SCALE GENOMIC DNA]</scope>
    <source>
        <strain evidence="1 2">Zambia</strain>
    </source>
</reference>
<dbReference type="PANTHER" id="PTHR47027:SF25">
    <property type="entry name" value="REVERSE TRANSCRIPTASE DOMAIN-CONTAINING PROTEIN"/>
    <property type="match status" value="1"/>
</dbReference>
<dbReference type="AlphaFoldDB" id="A0A3P7XL90"/>